<proteinExistence type="predicted"/>
<dbReference type="PRINTS" id="PR01398">
    <property type="entry name" value="ISCHRISMTASE"/>
</dbReference>
<dbReference type="InterPro" id="IPR016291">
    <property type="entry name" value="Isochorismatase"/>
</dbReference>
<feature type="compositionally biased region" description="Pro residues" evidence="2">
    <location>
        <begin position="1"/>
        <end position="12"/>
    </location>
</feature>
<dbReference type="EMBL" id="JAQFWQ010000074">
    <property type="protein sequence ID" value="MDA2813326.1"/>
    <property type="molecule type" value="Genomic_DNA"/>
</dbReference>
<dbReference type="PANTHER" id="PTHR43540:SF3">
    <property type="entry name" value="ENTEROBACTIN SYNTHASE COMPONENT B"/>
    <property type="match status" value="1"/>
</dbReference>
<evidence type="ECO:0000256" key="1">
    <source>
        <dbReference type="ARBA" id="ARBA00022801"/>
    </source>
</evidence>
<evidence type="ECO:0000313" key="4">
    <source>
        <dbReference type="EMBL" id="MDA2813326.1"/>
    </source>
</evidence>
<feature type="domain" description="Isochorismatase-like" evidence="3">
    <location>
        <begin position="33"/>
        <end position="204"/>
    </location>
</feature>
<dbReference type="Gene3D" id="3.40.50.850">
    <property type="entry name" value="Isochorismatase-like"/>
    <property type="match status" value="1"/>
</dbReference>
<dbReference type="InterPro" id="IPR050272">
    <property type="entry name" value="Isochorismatase-like_hydrls"/>
</dbReference>
<dbReference type="InterPro" id="IPR036380">
    <property type="entry name" value="Isochorismatase-like_sf"/>
</dbReference>
<comment type="caution">
    <text evidence="4">The sequence shown here is derived from an EMBL/GenBank/DDBJ whole genome shotgun (WGS) entry which is preliminary data.</text>
</comment>
<dbReference type="InterPro" id="IPR000868">
    <property type="entry name" value="Isochorismatase-like_dom"/>
</dbReference>
<evidence type="ECO:0000313" key="5">
    <source>
        <dbReference type="Proteomes" id="UP001527866"/>
    </source>
</evidence>
<dbReference type="Pfam" id="PF00857">
    <property type="entry name" value="Isochorismatase"/>
    <property type="match status" value="1"/>
</dbReference>
<keyword evidence="5" id="KW-1185">Reference proteome</keyword>
<feature type="region of interest" description="Disordered" evidence="2">
    <location>
        <begin position="1"/>
        <end position="25"/>
    </location>
</feature>
<keyword evidence="1" id="KW-0378">Hydrolase</keyword>
<dbReference type="PANTHER" id="PTHR43540">
    <property type="entry name" value="PEROXYUREIDOACRYLATE/UREIDOACRYLATE AMIDOHYDROLASE-RELATED"/>
    <property type="match status" value="1"/>
</dbReference>
<reference evidence="4 5" key="1">
    <citation type="submission" date="2023-01" db="EMBL/GenBank/DDBJ databases">
        <title>Draft genome sequence of Nocardiopsis sp. RSe5-2 isolated from halophytes.</title>
        <authorList>
            <person name="Duangmal K."/>
            <person name="Chantavorakit T."/>
        </authorList>
    </citation>
    <scope>NUCLEOTIDE SEQUENCE [LARGE SCALE GENOMIC DNA]</scope>
    <source>
        <strain evidence="4 5">RSe5-2</strain>
    </source>
</reference>
<dbReference type="SUPFAM" id="SSF52499">
    <property type="entry name" value="Isochorismatase-like hydrolases"/>
    <property type="match status" value="1"/>
</dbReference>
<dbReference type="RefSeq" id="WP_270688260.1">
    <property type="nucleotide sequence ID" value="NZ_JAQFWQ010000074.1"/>
</dbReference>
<name>A0ABT4U8P4_9ACTN</name>
<sequence>MPGIPPISPYPMPTAADLPGSTPDWTPSPERAVLLVHDMQRFFLRPLAGAGGLAEALVENCVRLRDRCAVLGVPVGYTAQPGGMTPEQRGLLKDFWGPGMTGRPQDRAVVDELAPGPDDWMFTKWRYSAFHGSGLLERMRAAGRDQLIVCGVYAHVGVLMTAVDAFTNDIQVFLPADAVADFSPGYHRLALDYTAQRCGVVALTDGLLEALGGRPEGGRGGAAEDAETVSA</sequence>
<protein>
    <submittedName>
        <fullName evidence="4">Isochorismatase family protein</fullName>
    </submittedName>
</protein>
<accession>A0ABT4U8P4</accession>
<evidence type="ECO:0000259" key="3">
    <source>
        <dbReference type="Pfam" id="PF00857"/>
    </source>
</evidence>
<dbReference type="Proteomes" id="UP001527866">
    <property type="component" value="Unassembled WGS sequence"/>
</dbReference>
<evidence type="ECO:0000256" key="2">
    <source>
        <dbReference type="SAM" id="MobiDB-lite"/>
    </source>
</evidence>
<gene>
    <name evidence="4" type="ORF">O4J56_21955</name>
</gene>
<organism evidence="4 5">
    <name type="scientific">Nocardiopsis endophytica</name>
    <dbReference type="NCBI Taxonomy" id="3018445"/>
    <lineage>
        <taxon>Bacteria</taxon>
        <taxon>Bacillati</taxon>
        <taxon>Actinomycetota</taxon>
        <taxon>Actinomycetes</taxon>
        <taxon>Streptosporangiales</taxon>
        <taxon>Nocardiopsidaceae</taxon>
        <taxon>Nocardiopsis</taxon>
    </lineage>
</organism>